<dbReference type="PANTHER" id="PTHR42784">
    <property type="entry name" value="PYRANOSE 2-OXIDASE"/>
    <property type="match status" value="1"/>
</dbReference>
<gene>
    <name evidence="6" type="ORF">P2L57_03785</name>
</gene>
<sequence length="527" mass="57014">MSTADLSPGLAEWQWPATVPGTDDPHCRVVIAGGGLAGLEVARQLAALGVDDVLVIEAGPAQDLLHINSAHKHDQALRTFLDPASDPHFQRCWTSESAPHYAVNAGLRKRLGGRSLYWYGASLPVEDWALADWPESIVTDLRGSWRGGGPLYEQVAADLRIDPNRLDSQQPVLKLGGFRLVRTPQAETRFGDDGRWYAYSPLDHWRHPVTGAVLDGPRGIRFLCGTDVLSVDIKDGRACGVLVRETGPNGRARRISADSVVLAAGTIENSRLAIQALCAIDPCRPPRLDGLTDHIVQGFFVRVRDADDDRASHGLSDAASGSYVTACEDVVRSNLFITVERPEPGVLLFDVRLTGEQMPGTGSHVTCEPTGEYPWRTTVTADLAPADRDVVGRQRQVLDKVWRQLAAEFGLTATPLAFDDFDHPVRTNAFVLPESIGAEASEGPFTWSSLLGTEDHEGCTLPLGDVLDNRHVFASIPCLYACGPATFPRMGAANPSLTTLALARRLAHFLAATHGEQSHRATSEADA</sequence>
<reference evidence="6 7" key="1">
    <citation type="submission" date="2023-03" db="EMBL/GenBank/DDBJ databases">
        <title>Draft genome sequence of type strain Streptomyces ferralitis JCM 14344.</title>
        <authorList>
            <person name="Klaysubun C."/>
            <person name="Duangmal K."/>
        </authorList>
    </citation>
    <scope>NUCLEOTIDE SEQUENCE [LARGE SCALE GENOMIC DNA]</scope>
    <source>
        <strain evidence="6 7">JCM 14344</strain>
    </source>
</reference>
<dbReference type="PANTHER" id="PTHR42784:SF1">
    <property type="entry name" value="PYRANOSE 2-OXIDASE"/>
    <property type="match status" value="1"/>
</dbReference>
<keyword evidence="7" id="KW-1185">Reference proteome</keyword>
<evidence type="ECO:0000256" key="1">
    <source>
        <dbReference type="ARBA" id="ARBA00001974"/>
    </source>
</evidence>
<protein>
    <submittedName>
        <fullName evidence="6">FAD-dependent oxidoreductase</fullName>
    </submittedName>
</protein>
<accession>A0ABT5YU81</accession>
<evidence type="ECO:0000256" key="4">
    <source>
        <dbReference type="ARBA" id="ARBA00022827"/>
    </source>
</evidence>
<dbReference type="RefSeq" id="WP_275808139.1">
    <property type="nucleotide sequence ID" value="NZ_BAAANM010000008.1"/>
</dbReference>
<dbReference type="InterPro" id="IPR036188">
    <property type="entry name" value="FAD/NAD-bd_sf"/>
</dbReference>
<dbReference type="Proteomes" id="UP001220022">
    <property type="component" value="Unassembled WGS sequence"/>
</dbReference>
<comment type="cofactor">
    <cofactor evidence="1">
        <name>FAD</name>
        <dbReference type="ChEBI" id="CHEBI:57692"/>
    </cofactor>
</comment>
<evidence type="ECO:0000313" key="7">
    <source>
        <dbReference type="Proteomes" id="UP001220022"/>
    </source>
</evidence>
<name>A0ABT5YU81_9ACTN</name>
<evidence type="ECO:0000256" key="3">
    <source>
        <dbReference type="ARBA" id="ARBA00022630"/>
    </source>
</evidence>
<keyword evidence="5" id="KW-0560">Oxidoreductase</keyword>
<evidence type="ECO:0000256" key="2">
    <source>
        <dbReference type="ARBA" id="ARBA00010790"/>
    </source>
</evidence>
<keyword evidence="4" id="KW-0274">FAD</keyword>
<proteinExistence type="inferred from homology"/>
<comment type="similarity">
    <text evidence="2">Belongs to the GMC oxidoreductase family.</text>
</comment>
<comment type="caution">
    <text evidence="6">The sequence shown here is derived from an EMBL/GenBank/DDBJ whole genome shotgun (WGS) entry which is preliminary data.</text>
</comment>
<organism evidence="6 7">
    <name type="scientific">Streptantibioticus ferralitis</name>
    <dbReference type="NCBI Taxonomy" id="236510"/>
    <lineage>
        <taxon>Bacteria</taxon>
        <taxon>Bacillati</taxon>
        <taxon>Actinomycetota</taxon>
        <taxon>Actinomycetes</taxon>
        <taxon>Kitasatosporales</taxon>
        <taxon>Streptomycetaceae</taxon>
        <taxon>Streptantibioticus</taxon>
    </lineage>
</organism>
<dbReference type="EMBL" id="JARHTQ010000002">
    <property type="protein sequence ID" value="MDF2254881.1"/>
    <property type="molecule type" value="Genomic_DNA"/>
</dbReference>
<dbReference type="SUPFAM" id="SSF51905">
    <property type="entry name" value="FAD/NAD(P)-binding domain"/>
    <property type="match status" value="1"/>
</dbReference>
<dbReference type="Gene3D" id="3.50.50.60">
    <property type="entry name" value="FAD/NAD(P)-binding domain"/>
    <property type="match status" value="1"/>
</dbReference>
<dbReference type="InterPro" id="IPR051473">
    <property type="entry name" value="P2Ox-like"/>
</dbReference>
<evidence type="ECO:0000256" key="5">
    <source>
        <dbReference type="ARBA" id="ARBA00023002"/>
    </source>
</evidence>
<keyword evidence="3" id="KW-0285">Flavoprotein</keyword>
<evidence type="ECO:0000313" key="6">
    <source>
        <dbReference type="EMBL" id="MDF2254881.1"/>
    </source>
</evidence>